<dbReference type="GO" id="GO:0009696">
    <property type="term" value="P:salicylic acid metabolic process"/>
    <property type="evidence" value="ECO:0007669"/>
    <property type="project" value="TreeGrafter"/>
</dbReference>
<accession>A0AAD7PFG1</accession>
<keyword evidence="1" id="KW-0378">Hydrolase</keyword>
<evidence type="ECO:0000313" key="3">
    <source>
        <dbReference type="Proteomes" id="UP001163823"/>
    </source>
</evidence>
<dbReference type="EMBL" id="JARAOO010000010">
    <property type="protein sequence ID" value="KAJ7952905.1"/>
    <property type="molecule type" value="Genomic_DNA"/>
</dbReference>
<dbReference type="KEGG" id="qsa:O6P43_024674"/>
<keyword evidence="3" id="KW-1185">Reference proteome</keyword>
<evidence type="ECO:0000313" key="2">
    <source>
        <dbReference type="EMBL" id="KAJ7952905.1"/>
    </source>
</evidence>
<gene>
    <name evidence="2" type="ORF">O6P43_024674</name>
</gene>
<protein>
    <submittedName>
        <fullName evidence="2">Salicylic acid-binding protein 2-like</fullName>
    </submittedName>
</protein>
<name>A0AAD7PFG1_QUISA</name>
<dbReference type="GO" id="GO:0009694">
    <property type="term" value="P:jasmonic acid metabolic process"/>
    <property type="evidence" value="ECO:0007669"/>
    <property type="project" value="TreeGrafter"/>
</dbReference>
<dbReference type="InterPro" id="IPR045889">
    <property type="entry name" value="MES/HNL"/>
</dbReference>
<dbReference type="Proteomes" id="UP001163823">
    <property type="component" value="Chromosome 10"/>
</dbReference>
<comment type="caution">
    <text evidence="2">The sequence shown here is derived from an EMBL/GenBank/DDBJ whole genome shotgun (WGS) entry which is preliminary data.</text>
</comment>
<proteinExistence type="predicted"/>
<dbReference type="GO" id="GO:0080030">
    <property type="term" value="F:methyl indole-3-acetate esterase activity"/>
    <property type="evidence" value="ECO:0007669"/>
    <property type="project" value="TreeGrafter"/>
</dbReference>
<organism evidence="2 3">
    <name type="scientific">Quillaja saponaria</name>
    <name type="common">Soap bark tree</name>
    <dbReference type="NCBI Taxonomy" id="32244"/>
    <lineage>
        <taxon>Eukaryota</taxon>
        <taxon>Viridiplantae</taxon>
        <taxon>Streptophyta</taxon>
        <taxon>Embryophyta</taxon>
        <taxon>Tracheophyta</taxon>
        <taxon>Spermatophyta</taxon>
        <taxon>Magnoliopsida</taxon>
        <taxon>eudicotyledons</taxon>
        <taxon>Gunneridae</taxon>
        <taxon>Pentapetalae</taxon>
        <taxon>rosids</taxon>
        <taxon>fabids</taxon>
        <taxon>Fabales</taxon>
        <taxon>Quillajaceae</taxon>
        <taxon>Quillaja</taxon>
    </lineage>
</organism>
<dbReference type="Gene3D" id="3.40.50.1820">
    <property type="entry name" value="alpha/beta hydrolase"/>
    <property type="match status" value="1"/>
</dbReference>
<reference evidence="2" key="1">
    <citation type="journal article" date="2023" name="Science">
        <title>Elucidation of the pathway for biosynthesis of saponin adjuvants from the soapbark tree.</title>
        <authorList>
            <person name="Reed J."/>
            <person name="Orme A."/>
            <person name="El-Demerdash A."/>
            <person name="Owen C."/>
            <person name="Martin L.B.B."/>
            <person name="Misra R.C."/>
            <person name="Kikuchi S."/>
            <person name="Rejzek M."/>
            <person name="Martin A.C."/>
            <person name="Harkess A."/>
            <person name="Leebens-Mack J."/>
            <person name="Louveau T."/>
            <person name="Stephenson M.J."/>
            <person name="Osbourn A."/>
        </authorList>
    </citation>
    <scope>NUCLEOTIDE SEQUENCE</scope>
    <source>
        <strain evidence="2">S10</strain>
    </source>
</reference>
<dbReference type="InterPro" id="IPR029058">
    <property type="entry name" value="AB_hydrolase_fold"/>
</dbReference>
<evidence type="ECO:0000256" key="1">
    <source>
        <dbReference type="ARBA" id="ARBA00022801"/>
    </source>
</evidence>
<dbReference type="GO" id="GO:0080031">
    <property type="term" value="F:methyl salicylate esterase activity"/>
    <property type="evidence" value="ECO:0007669"/>
    <property type="project" value="TreeGrafter"/>
</dbReference>
<dbReference type="GO" id="GO:0080032">
    <property type="term" value="F:methyl jasmonate esterase activity"/>
    <property type="evidence" value="ECO:0007669"/>
    <property type="project" value="TreeGrafter"/>
</dbReference>
<sequence length="158" mass="17956">MKKVVLCCLGGINIAIAMDKFLDGFLAGYRTQTIVCHRRAHQEDASKSIVGQSVFFLWKPNDNALRPQLLLYTRLYQNCSPEDLALAKILVRPGSRFLRDLSKAKKFTNEGYVSIPQVYVLCNDDKTIPEEYQLWMIQNSGVQEVLEIKGTDHMAMLS</sequence>
<dbReference type="AlphaFoldDB" id="A0AAD7PFG1"/>
<dbReference type="PANTHER" id="PTHR10992">
    <property type="entry name" value="METHYLESTERASE FAMILY MEMBER"/>
    <property type="match status" value="1"/>
</dbReference>
<dbReference type="SUPFAM" id="SSF53474">
    <property type="entry name" value="alpha/beta-Hydrolases"/>
    <property type="match status" value="1"/>
</dbReference>
<dbReference type="PANTHER" id="PTHR10992:SF1083">
    <property type="entry name" value="METHYLESTERASE 1"/>
    <property type="match status" value="1"/>
</dbReference>